<comment type="caution">
    <text evidence="1">The sequence shown here is derived from an EMBL/GenBank/DDBJ whole genome shotgun (WGS) entry which is preliminary data.</text>
</comment>
<dbReference type="Proteomes" id="UP000789920">
    <property type="component" value="Unassembled WGS sequence"/>
</dbReference>
<evidence type="ECO:0000313" key="1">
    <source>
        <dbReference type="EMBL" id="CAG8813135.1"/>
    </source>
</evidence>
<keyword evidence="2" id="KW-1185">Reference proteome</keyword>
<sequence length="217" mass="26437">MSIIKSKLTTKEIKNKLKYERAHKRKDQKQIDEWNHRGTIEDFLSKHINVKVDLLDKIFIDDPNLYRNFLQIINEILYLITWYRYFEKRQNLINKYTKIKEEILNAQDPNAYVISLSKKYAKYQFKPELYRDKKYFLIAKAKFEFYCLIVNNGKNQIFEESNFKIVKNKQYNQVDPKKNWIIRKYNKVMESNSNCFLLGTKTYYEHKNDIISIDDNN</sequence>
<organism evidence="1 2">
    <name type="scientific">Racocetra persica</name>
    <dbReference type="NCBI Taxonomy" id="160502"/>
    <lineage>
        <taxon>Eukaryota</taxon>
        <taxon>Fungi</taxon>
        <taxon>Fungi incertae sedis</taxon>
        <taxon>Mucoromycota</taxon>
        <taxon>Glomeromycotina</taxon>
        <taxon>Glomeromycetes</taxon>
        <taxon>Diversisporales</taxon>
        <taxon>Gigasporaceae</taxon>
        <taxon>Racocetra</taxon>
    </lineage>
</organism>
<protein>
    <submittedName>
        <fullName evidence="1">6401_t:CDS:1</fullName>
    </submittedName>
</protein>
<evidence type="ECO:0000313" key="2">
    <source>
        <dbReference type="Proteomes" id="UP000789920"/>
    </source>
</evidence>
<name>A0ACA9RW06_9GLOM</name>
<gene>
    <name evidence="1" type="ORF">RPERSI_LOCUS23695</name>
</gene>
<dbReference type="EMBL" id="CAJVQC010074560">
    <property type="protein sequence ID" value="CAG8813135.1"/>
    <property type="molecule type" value="Genomic_DNA"/>
</dbReference>
<accession>A0ACA9RW06</accession>
<proteinExistence type="predicted"/>
<feature type="non-terminal residue" evidence="1">
    <location>
        <position position="217"/>
    </location>
</feature>
<reference evidence="1" key="1">
    <citation type="submission" date="2021-06" db="EMBL/GenBank/DDBJ databases">
        <authorList>
            <person name="Kallberg Y."/>
            <person name="Tangrot J."/>
            <person name="Rosling A."/>
        </authorList>
    </citation>
    <scope>NUCLEOTIDE SEQUENCE</scope>
    <source>
        <strain evidence="1">MA461A</strain>
    </source>
</reference>